<feature type="compositionally biased region" description="Basic residues" evidence="1">
    <location>
        <begin position="179"/>
        <end position="190"/>
    </location>
</feature>
<feature type="region of interest" description="Disordered" evidence="1">
    <location>
        <begin position="726"/>
        <end position="758"/>
    </location>
</feature>
<dbReference type="KEGG" id="ttt:THITE_2126030"/>
<evidence type="ECO:0000256" key="1">
    <source>
        <dbReference type="SAM" id="MobiDB-lite"/>
    </source>
</evidence>
<feature type="region of interest" description="Disordered" evidence="1">
    <location>
        <begin position="40"/>
        <end position="77"/>
    </location>
</feature>
<proteinExistence type="predicted"/>
<feature type="compositionally biased region" description="Polar residues" evidence="1">
    <location>
        <begin position="445"/>
        <end position="458"/>
    </location>
</feature>
<feature type="compositionally biased region" description="Polar residues" evidence="1">
    <location>
        <begin position="350"/>
        <end position="396"/>
    </location>
</feature>
<dbReference type="HOGENOM" id="CLU_333749_0_0_1"/>
<feature type="compositionally biased region" description="Polar residues" evidence="1">
    <location>
        <begin position="1"/>
        <end position="10"/>
    </location>
</feature>
<feature type="compositionally biased region" description="Polar residues" evidence="1">
    <location>
        <begin position="640"/>
        <end position="651"/>
    </location>
</feature>
<evidence type="ECO:0000313" key="3">
    <source>
        <dbReference type="Proteomes" id="UP000008181"/>
    </source>
</evidence>
<dbReference type="EMBL" id="CP003009">
    <property type="protein sequence ID" value="AEO63534.1"/>
    <property type="molecule type" value="Genomic_DNA"/>
</dbReference>
<dbReference type="Proteomes" id="UP000008181">
    <property type="component" value="Chromosome 1"/>
</dbReference>
<reference evidence="2 3" key="1">
    <citation type="journal article" date="2011" name="Nat. Biotechnol.">
        <title>Comparative genomic analysis of the thermophilic biomass-degrading fungi Myceliophthora thermophila and Thielavia terrestris.</title>
        <authorList>
            <person name="Berka R.M."/>
            <person name="Grigoriev I.V."/>
            <person name="Otillar R."/>
            <person name="Salamov A."/>
            <person name="Grimwood J."/>
            <person name="Reid I."/>
            <person name="Ishmael N."/>
            <person name="John T."/>
            <person name="Darmond C."/>
            <person name="Moisan M.-C."/>
            <person name="Henrissat B."/>
            <person name="Coutinho P.M."/>
            <person name="Lombard V."/>
            <person name="Natvig D.O."/>
            <person name="Lindquist E."/>
            <person name="Schmutz J."/>
            <person name="Lucas S."/>
            <person name="Harris P."/>
            <person name="Powlowski J."/>
            <person name="Bellemare A."/>
            <person name="Taylor D."/>
            <person name="Butler G."/>
            <person name="de Vries R.P."/>
            <person name="Allijn I.E."/>
            <person name="van den Brink J."/>
            <person name="Ushinsky S."/>
            <person name="Storms R."/>
            <person name="Powell A.J."/>
            <person name="Paulsen I.T."/>
            <person name="Elbourne L.D.H."/>
            <person name="Baker S.E."/>
            <person name="Magnuson J."/>
            <person name="LaBoissiere S."/>
            <person name="Clutterbuck A.J."/>
            <person name="Martinez D."/>
            <person name="Wogulis M."/>
            <person name="de Leon A.L."/>
            <person name="Rey M.W."/>
            <person name="Tsang A."/>
        </authorList>
    </citation>
    <scope>NUCLEOTIDE SEQUENCE [LARGE SCALE GENOMIC DNA]</scope>
    <source>
        <strain evidence="3">ATCC 38088 / NRRL 8126</strain>
    </source>
</reference>
<feature type="region of interest" description="Disordered" evidence="1">
    <location>
        <begin position="577"/>
        <end position="655"/>
    </location>
</feature>
<dbReference type="RefSeq" id="XP_003649870.1">
    <property type="nucleotide sequence ID" value="XM_003649822.1"/>
</dbReference>
<feature type="region of interest" description="Disordered" evidence="1">
    <location>
        <begin position="1"/>
        <end position="25"/>
    </location>
</feature>
<keyword evidence="3" id="KW-1185">Reference proteome</keyword>
<dbReference type="AlphaFoldDB" id="G2QT09"/>
<feature type="compositionally biased region" description="Polar residues" evidence="1">
    <location>
        <begin position="726"/>
        <end position="755"/>
    </location>
</feature>
<dbReference type="eggNOG" id="ENOG502RPXI">
    <property type="taxonomic scope" value="Eukaryota"/>
</dbReference>
<feature type="region of interest" description="Disordered" evidence="1">
    <location>
        <begin position="125"/>
        <end position="201"/>
    </location>
</feature>
<evidence type="ECO:0000313" key="2">
    <source>
        <dbReference type="EMBL" id="AEO63534.1"/>
    </source>
</evidence>
<organism evidence="2 3">
    <name type="scientific">Thermothielavioides terrestris (strain ATCC 38088 / NRRL 8126)</name>
    <name type="common">Thielavia terrestris</name>
    <dbReference type="NCBI Taxonomy" id="578455"/>
    <lineage>
        <taxon>Eukaryota</taxon>
        <taxon>Fungi</taxon>
        <taxon>Dikarya</taxon>
        <taxon>Ascomycota</taxon>
        <taxon>Pezizomycotina</taxon>
        <taxon>Sordariomycetes</taxon>
        <taxon>Sordariomycetidae</taxon>
        <taxon>Sordariales</taxon>
        <taxon>Chaetomiaceae</taxon>
        <taxon>Thermothielavioides</taxon>
        <taxon>Thermothielavioides terrestris</taxon>
    </lineage>
</organism>
<feature type="compositionally biased region" description="Polar residues" evidence="1">
    <location>
        <begin position="592"/>
        <end position="615"/>
    </location>
</feature>
<name>G2QT09_THETT</name>
<feature type="compositionally biased region" description="Polar residues" evidence="1">
    <location>
        <begin position="403"/>
        <end position="425"/>
    </location>
</feature>
<accession>G2QT09</accession>
<feature type="compositionally biased region" description="Polar residues" evidence="1">
    <location>
        <begin position="132"/>
        <end position="142"/>
    </location>
</feature>
<dbReference type="OrthoDB" id="4586356at2759"/>
<gene>
    <name evidence="2" type="ORF">THITE_2126030</name>
</gene>
<feature type="compositionally biased region" description="Low complexity" evidence="1">
    <location>
        <begin position="334"/>
        <end position="349"/>
    </location>
</feature>
<feature type="compositionally biased region" description="Polar residues" evidence="1">
    <location>
        <begin position="792"/>
        <end position="815"/>
    </location>
</feature>
<protein>
    <submittedName>
        <fullName evidence="2">Uncharacterized protein</fullName>
    </submittedName>
</protein>
<dbReference type="GeneID" id="11523831"/>
<feature type="region of interest" description="Disordered" evidence="1">
    <location>
        <begin position="775"/>
        <end position="856"/>
    </location>
</feature>
<sequence length="856" mass="91699">MAGPANQPSKNGLPAKSTEDIDEEKVQLAMMDDLGIARVENLPLEDEPRERGHAHRNHGPVSRGQGQPRGVAGGAGWSIDQVWKDAIESGAFEDEEARGVKDLDDLGGGRIYDKVIVQTMKILDHRNKRSNTRQSAEQQPTSKRVRLEEQTMNNSSRNKAWGHAGAPDSRDSMPSTISKWKHRQRTRAARPARSPRPPPAPYWGVPMPQMIADPNAPLPFEVQNVVFKTSALFQSRDIYPAMSSIVLLSAARRPELGLFTVVLFNRKFCEWPISAWYDYSTGADNLLGITFVDGTGSIQGYELFFGNFDSLRDFMTTVRSLKAGEFADQVESSTATSVPAQAPPSAAASNHTTSGASVMDSSIGTNGNRFTPSDSQKAQSVVPSREAGTSPTTTSGRVAAQVPSPTANDSQTANGSLAENSSSEWTGEPDQGDLINIGEAGDISTAPSRPQSESTDLLSSLEPVDPSNGAVSNAPPFEVTREEILITVRSLFTYFICSSGDFRAEALDQTAEGVRSGVLKHLLQEARAQGLSAEKIQDLEELTNSLLASVIRDHRSKTRRFRYTVEELQSMRHAALEPPGGLADIPDLPKPQKNNGQAKASAPNTPHFNQSQVSKSADAMQWVLGEASASQPIPEKESKTGAQTGESTVSGMANGAATRDLGLKSSRWATGTEEIKHANFFTGPAYEKAWSKRSHLEDLAQLDPQTRVTVGAEDLLDFYFPMSTEDNIPASSSQSRVVSNGDSQMSGPMSATAPRNDNIETLRVGMSRLTIGAPTAAQPRLTEPSGPALSPSPATSQHPEGSRVQPSPTTPTQASAGPATQPKVRGLAASRHCSGDAPSSSGNFNFYLPGAGQSGC</sequence>
<feature type="region of interest" description="Disordered" evidence="1">
    <location>
        <begin position="334"/>
        <end position="474"/>
    </location>
</feature>